<feature type="domain" description="MAM" evidence="2">
    <location>
        <begin position="102"/>
        <end position="253"/>
    </location>
</feature>
<proteinExistence type="predicted"/>
<dbReference type="CDD" id="cd06263">
    <property type="entry name" value="MAM"/>
    <property type="match status" value="2"/>
</dbReference>
<comment type="caution">
    <text evidence="3">The sequence shown here is derived from an EMBL/GenBank/DDBJ whole genome shotgun (WGS) entry which is preliminary data.</text>
</comment>
<dbReference type="InterPro" id="IPR013320">
    <property type="entry name" value="ConA-like_dom_sf"/>
</dbReference>
<accession>A0A820K8Q5</accession>
<dbReference type="PROSITE" id="PS50060">
    <property type="entry name" value="MAM_2"/>
    <property type="match status" value="2"/>
</dbReference>
<dbReference type="GO" id="GO:0016020">
    <property type="term" value="C:membrane"/>
    <property type="evidence" value="ECO:0007669"/>
    <property type="project" value="InterPro"/>
</dbReference>
<keyword evidence="1" id="KW-0812">Transmembrane</keyword>
<dbReference type="SUPFAM" id="SSF49899">
    <property type="entry name" value="Concanavalin A-like lectins/glucanases"/>
    <property type="match status" value="2"/>
</dbReference>
<evidence type="ECO:0000256" key="1">
    <source>
        <dbReference type="SAM" id="Phobius"/>
    </source>
</evidence>
<reference evidence="3" key="1">
    <citation type="submission" date="2021-02" db="EMBL/GenBank/DDBJ databases">
        <authorList>
            <person name="Nowell W R."/>
        </authorList>
    </citation>
    <scope>NUCLEOTIDE SEQUENCE</scope>
</reference>
<evidence type="ECO:0000259" key="2">
    <source>
        <dbReference type="PROSITE" id="PS50060"/>
    </source>
</evidence>
<evidence type="ECO:0000313" key="3">
    <source>
        <dbReference type="EMBL" id="CAF4336522.1"/>
    </source>
</evidence>
<dbReference type="EMBL" id="CAJOBB010017191">
    <property type="protein sequence ID" value="CAF4336522.1"/>
    <property type="molecule type" value="Genomic_DNA"/>
</dbReference>
<protein>
    <recommendedName>
        <fullName evidence="2">MAM domain-containing protein</fullName>
    </recommendedName>
</protein>
<gene>
    <name evidence="3" type="ORF">KXQ929_LOCUS47471</name>
</gene>
<dbReference type="Gene3D" id="2.60.120.200">
    <property type="match status" value="2"/>
</dbReference>
<dbReference type="InterPro" id="IPR000998">
    <property type="entry name" value="MAM_dom"/>
</dbReference>
<sequence>DYARLKSPLLNDVQCMTFYYHIYGHGGTLNLYMALGDNLGIQLWTRKGSQGDVWRFGRLSTNKNNANVVFEAIADANAIGDVSIDDVKFSPGACKESAAIGESCTFTDYTQCGFTQNTTGSSLQWQTFGGGDSQLRTTAIPFDHTTGTNRGSYIYIDFENRGENLRGHLYSPVYESTKNQSYCVEFYYVLTGTNITLNVSTESSTGTQRNIFTRNYDHGLTWIKGEATITITSQFRIIFEAISGNFRQGTILLMIFMYISIYFSRFI</sequence>
<dbReference type="AlphaFoldDB" id="A0A820K8Q5"/>
<keyword evidence="1" id="KW-1133">Transmembrane helix</keyword>
<evidence type="ECO:0000313" key="4">
    <source>
        <dbReference type="Proteomes" id="UP000663868"/>
    </source>
</evidence>
<feature type="non-terminal residue" evidence="3">
    <location>
        <position position="1"/>
    </location>
</feature>
<dbReference type="PANTHER" id="PTHR23282">
    <property type="entry name" value="APICAL ENDOSOMAL GLYCOPROTEIN PRECURSOR"/>
    <property type="match status" value="1"/>
</dbReference>
<dbReference type="SMART" id="SM00137">
    <property type="entry name" value="MAM"/>
    <property type="match status" value="1"/>
</dbReference>
<feature type="domain" description="MAM" evidence="2">
    <location>
        <begin position="1"/>
        <end position="96"/>
    </location>
</feature>
<dbReference type="PANTHER" id="PTHR23282:SF142">
    <property type="entry name" value="MAM DOMAIN-CONTAINING PROTEIN"/>
    <property type="match status" value="1"/>
</dbReference>
<organism evidence="3 4">
    <name type="scientific">Adineta steineri</name>
    <dbReference type="NCBI Taxonomy" id="433720"/>
    <lineage>
        <taxon>Eukaryota</taxon>
        <taxon>Metazoa</taxon>
        <taxon>Spiralia</taxon>
        <taxon>Gnathifera</taxon>
        <taxon>Rotifera</taxon>
        <taxon>Eurotatoria</taxon>
        <taxon>Bdelloidea</taxon>
        <taxon>Adinetida</taxon>
        <taxon>Adinetidae</taxon>
        <taxon>Adineta</taxon>
    </lineage>
</organism>
<name>A0A820K8Q5_9BILA</name>
<dbReference type="Proteomes" id="UP000663868">
    <property type="component" value="Unassembled WGS sequence"/>
</dbReference>
<keyword evidence="1" id="KW-0472">Membrane</keyword>
<feature type="transmembrane region" description="Helical" evidence="1">
    <location>
        <begin position="246"/>
        <end position="264"/>
    </location>
</feature>
<dbReference type="InterPro" id="IPR051560">
    <property type="entry name" value="MAM_domain-containing"/>
</dbReference>
<dbReference type="Pfam" id="PF00629">
    <property type="entry name" value="MAM"/>
    <property type="match status" value="2"/>
</dbReference>